<gene>
    <name evidence="2" type="ORF">MES5069_1490001</name>
</gene>
<dbReference type="Proteomes" id="UP001153050">
    <property type="component" value="Unassembled WGS sequence"/>
</dbReference>
<keyword evidence="1" id="KW-1133">Transmembrane helix</keyword>
<reference evidence="2 3" key="1">
    <citation type="submission" date="2022-03" db="EMBL/GenBank/DDBJ databases">
        <authorList>
            <person name="Brunel B."/>
        </authorList>
    </citation>
    <scope>NUCLEOTIDE SEQUENCE [LARGE SCALE GENOMIC DNA]</scope>
    <source>
        <strain evidence="2">STM5069sample</strain>
    </source>
</reference>
<dbReference type="EMBL" id="CAKXZT010000056">
    <property type="protein sequence ID" value="CAH2396779.1"/>
    <property type="molecule type" value="Genomic_DNA"/>
</dbReference>
<keyword evidence="1" id="KW-0472">Membrane</keyword>
<evidence type="ECO:0000313" key="2">
    <source>
        <dbReference type="EMBL" id="CAH2396779.1"/>
    </source>
</evidence>
<name>A0ABN8JHJ3_9HYPH</name>
<evidence type="ECO:0000313" key="3">
    <source>
        <dbReference type="Proteomes" id="UP001153050"/>
    </source>
</evidence>
<sequence length="67" mass="7249">MTAQLLGRWAIRSVQYRLFVTTGIIGGFATFSAFLTECSAAALAGGRNVPLDTGLFRRMRDNAPISL</sequence>
<evidence type="ECO:0000256" key="1">
    <source>
        <dbReference type="SAM" id="Phobius"/>
    </source>
</evidence>
<keyword evidence="3" id="KW-1185">Reference proteome</keyword>
<keyword evidence="1" id="KW-0812">Transmembrane</keyword>
<feature type="transmembrane region" description="Helical" evidence="1">
    <location>
        <begin position="16"/>
        <end position="35"/>
    </location>
</feature>
<comment type="caution">
    <text evidence="2">The sequence shown here is derived from an EMBL/GenBank/DDBJ whole genome shotgun (WGS) entry which is preliminary data.</text>
</comment>
<protein>
    <submittedName>
        <fullName evidence="2">Uncharacterized protein</fullName>
    </submittedName>
</protein>
<organism evidence="2 3">
    <name type="scientific">Mesorhizobium escarrei</name>
    <dbReference type="NCBI Taxonomy" id="666018"/>
    <lineage>
        <taxon>Bacteria</taxon>
        <taxon>Pseudomonadati</taxon>
        <taxon>Pseudomonadota</taxon>
        <taxon>Alphaproteobacteria</taxon>
        <taxon>Hyphomicrobiales</taxon>
        <taxon>Phyllobacteriaceae</taxon>
        <taxon>Mesorhizobium</taxon>
    </lineage>
</organism>
<proteinExistence type="predicted"/>
<accession>A0ABN8JHJ3</accession>